<keyword evidence="3 6" id="KW-1133">Transmembrane helix</keyword>
<evidence type="ECO:0000256" key="4">
    <source>
        <dbReference type="ARBA" id="ARBA00023136"/>
    </source>
</evidence>
<feature type="non-terminal residue" evidence="8">
    <location>
        <position position="1"/>
    </location>
</feature>
<feature type="transmembrane region" description="Helical" evidence="6">
    <location>
        <begin position="265"/>
        <end position="283"/>
    </location>
</feature>
<dbReference type="InterPro" id="IPR011990">
    <property type="entry name" value="TPR-like_helical_dom_sf"/>
</dbReference>
<name>A0A3B1DUK9_9ZZZZ</name>
<dbReference type="PANTHER" id="PTHR37422:SF13">
    <property type="entry name" value="LIPOPOLYSACCHARIDE BIOSYNTHESIS PROTEIN PA4999-RELATED"/>
    <property type="match status" value="1"/>
</dbReference>
<accession>A0A3B1DUK9</accession>
<feature type="transmembrane region" description="Helical" evidence="6">
    <location>
        <begin position="69"/>
        <end position="88"/>
    </location>
</feature>
<feature type="transmembrane region" description="Helical" evidence="6">
    <location>
        <begin position="37"/>
        <end position="57"/>
    </location>
</feature>
<gene>
    <name evidence="8" type="ORF">MNBD_PLANCTO02-190</name>
</gene>
<feature type="transmembrane region" description="Helical" evidence="6">
    <location>
        <begin position="386"/>
        <end position="405"/>
    </location>
</feature>
<dbReference type="SUPFAM" id="SSF48452">
    <property type="entry name" value="TPR-like"/>
    <property type="match status" value="1"/>
</dbReference>
<proteinExistence type="predicted"/>
<feature type="transmembrane region" description="Helical" evidence="6">
    <location>
        <begin position="123"/>
        <end position="143"/>
    </location>
</feature>
<keyword evidence="4 6" id="KW-0472">Membrane</keyword>
<protein>
    <recommendedName>
        <fullName evidence="7">O-antigen ligase-related domain-containing protein</fullName>
    </recommendedName>
</protein>
<dbReference type="EMBL" id="UOGL01000669">
    <property type="protein sequence ID" value="VAX42581.1"/>
    <property type="molecule type" value="Genomic_DNA"/>
</dbReference>
<dbReference type="InterPro" id="IPR051533">
    <property type="entry name" value="WaaL-like"/>
</dbReference>
<evidence type="ECO:0000256" key="3">
    <source>
        <dbReference type="ARBA" id="ARBA00022989"/>
    </source>
</evidence>
<dbReference type="AlphaFoldDB" id="A0A3B1DUK9"/>
<feature type="transmembrane region" description="Helical" evidence="6">
    <location>
        <begin position="317"/>
        <end position="336"/>
    </location>
</feature>
<evidence type="ECO:0000256" key="5">
    <source>
        <dbReference type="SAM" id="MobiDB-lite"/>
    </source>
</evidence>
<feature type="transmembrane region" description="Helical" evidence="6">
    <location>
        <begin position="289"/>
        <end position="305"/>
    </location>
</feature>
<feature type="transmembrane region" description="Helical" evidence="6">
    <location>
        <begin position="208"/>
        <end position="232"/>
    </location>
</feature>
<keyword evidence="2 6" id="KW-0812">Transmembrane</keyword>
<reference evidence="8" key="1">
    <citation type="submission" date="2018-06" db="EMBL/GenBank/DDBJ databases">
        <authorList>
            <person name="Zhirakovskaya E."/>
        </authorList>
    </citation>
    <scope>NUCLEOTIDE SEQUENCE</scope>
</reference>
<organism evidence="8">
    <name type="scientific">hydrothermal vent metagenome</name>
    <dbReference type="NCBI Taxonomy" id="652676"/>
    <lineage>
        <taxon>unclassified sequences</taxon>
        <taxon>metagenomes</taxon>
        <taxon>ecological metagenomes</taxon>
    </lineage>
</organism>
<feature type="region of interest" description="Disordered" evidence="5">
    <location>
        <begin position="236"/>
        <end position="259"/>
    </location>
</feature>
<comment type="subcellular location">
    <subcellularLocation>
        <location evidence="1">Membrane</location>
        <topology evidence="1">Multi-pass membrane protein</topology>
    </subcellularLocation>
</comment>
<sequence>EKSGVELQKELRKIGVPTDRAGRMNWENRLHSTEPRATFILANSFAGVLASLFVLLMIWGTSRWEKEPFFICAFVFATSLMGYCLVLTKSRTAWVGAIAGVLLWGILRWGGKSLQSKKWLLRVAVVVCLVLAAFVIAGVSGGIDREVFSEAPKSLLYRLQYWQGTWGVIQEHPFFGVGAGNFRFHYLQHKLAESSEEIADPHNLFLDIWTSGGLLALVGLMGMLLSATPILLKRTNAPQKTSSKDSNSKDSKENNGNNQEKRDSLFIGTIAGFVFLILLRWLLDVHFDTTLFVMLAGWVVFYRLLKRLVTSSEIPPYCYLCGGVVMVVHLLGAGGIERPAMVQTLLLLLAVAVPLKEKLPEEKSSKNESSRQNSIAPEFRSSVPVITFWVVLFICCLMTATLPVLKNQIAMNYVTTTQEIQTKERYLSVAATVDPFSTSSTFQLAQLSFSKWNRPIAQESHFQDAIKWLNVILEKEPRNSGIWHVQGEWYLLKYKKTRLLLAVQSAVNSFYRAVELHPTSVLFRKDLAEALHRANKNKAASVQATEALRLDEINRKYHHTDKYLSSEEIQQLKLFQKQMNQKSF</sequence>
<evidence type="ECO:0000256" key="6">
    <source>
        <dbReference type="SAM" id="Phobius"/>
    </source>
</evidence>
<evidence type="ECO:0000313" key="8">
    <source>
        <dbReference type="EMBL" id="VAX42581.1"/>
    </source>
</evidence>
<dbReference type="PANTHER" id="PTHR37422">
    <property type="entry name" value="TEICHURONIC ACID BIOSYNTHESIS PROTEIN TUAE"/>
    <property type="match status" value="1"/>
</dbReference>
<dbReference type="Gene3D" id="1.25.40.10">
    <property type="entry name" value="Tetratricopeptide repeat domain"/>
    <property type="match status" value="1"/>
</dbReference>
<evidence type="ECO:0000259" key="7">
    <source>
        <dbReference type="Pfam" id="PF04932"/>
    </source>
</evidence>
<dbReference type="GO" id="GO:0016020">
    <property type="term" value="C:membrane"/>
    <property type="evidence" value="ECO:0007669"/>
    <property type="project" value="UniProtKB-SubCell"/>
</dbReference>
<evidence type="ECO:0000256" key="2">
    <source>
        <dbReference type="ARBA" id="ARBA00022692"/>
    </source>
</evidence>
<feature type="compositionally biased region" description="Basic and acidic residues" evidence="5">
    <location>
        <begin position="242"/>
        <end position="259"/>
    </location>
</feature>
<evidence type="ECO:0000256" key="1">
    <source>
        <dbReference type="ARBA" id="ARBA00004141"/>
    </source>
</evidence>
<feature type="transmembrane region" description="Helical" evidence="6">
    <location>
        <begin position="94"/>
        <end position="111"/>
    </location>
</feature>
<feature type="domain" description="O-antigen ligase-related" evidence="7">
    <location>
        <begin position="77"/>
        <end position="220"/>
    </location>
</feature>
<dbReference type="InterPro" id="IPR007016">
    <property type="entry name" value="O-antigen_ligase-rel_domated"/>
</dbReference>
<dbReference type="Pfam" id="PF04932">
    <property type="entry name" value="Wzy_C"/>
    <property type="match status" value="1"/>
</dbReference>